<dbReference type="Proteomes" id="UP000246018">
    <property type="component" value="Unassembled WGS sequence"/>
</dbReference>
<evidence type="ECO:0000256" key="1">
    <source>
        <dbReference type="SAM" id="SignalP"/>
    </source>
</evidence>
<evidence type="ECO:0000313" key="3">
    <source>
        <dbReference type="Proteomes" id="UP000246018"/>
    </source>
</evidence>
<evidence type="ECO:0000313" key="2">
    <source>
        <dbReference type="EMBL" id="PVG82301.1"/>
    </source>
</evidence>
<dbReference type="OrthoDB" id="3788012at2"/>
<protein>
    <recommendedName>
        <fullName evidence="4">Bacterial Ig-like domain-containing protein</fullName>
    </recommendedName>
</protein>
<dbReference type="AlphaFoldDB" id="A0A2T8F988"/>
<reference evidence="2 3" key="1">
    <citation type="submission" date="2018-04" db="EMBL/GenBank/DDBJ databases">
        <title>Genome of Nocardioides gansuensis WSJ-1.</title>
        <authorList>
            <person name="Wu S."/>
            <person name="Wang G."/>
        </authorList>
    </citation>
    <scope>NUCLEOTIDE SEQUENCE [LARGE SCALE GENOMIC DNA]</scope>
    <source>
        <strain evidence="2 3">WSJ-1</strain>
    </source>
</reference>
<sequence length="247" mass="26296">MRTLATALVSVVTAAALAAPVTTAEAAPVSSTTINAADAARPAPIKMTTSPKAYSHYGMQGVKVTAVTGKGSRGKVTFIVNGALADKKKIKKGKASYRMSQAAAPGKYVVKAKYKTRKGKTSVRVFDSSLNVNAVEFTVSESALANDYTYDPGSLTGVVKYKDKIATEGYVDIYKDGNVKGGSSSPDYCCMASVGDNGAFEFQSYSFLERVADEYPVGDYVFKAFYTDGPEFSDYIYSQPIVVHVVP</sequence>
<dbReference type="EMBL" id="QDGZ01000005">
    <property type="protein sequence ID" value="PVG82301.1"/>
    <property type="molecule type" value="Genomic_DNA"/>
</dbReference>
<name>A0A2T8F988_9ACTN</name>
<evidence type="ECO:0008006" key="4">
    <source>
        <dbReference type="Google" id="ProtNLM"/>
    </source>
</evidence>
<accession>A0A2T8F988</accession>
<keyword evidence="1" id="KW-0732">Signal</keyword>
<dbReference type="RefSeq" id="WP_116572605.1">
    <property type="nucleotide sequence ID" value="NZ_QDGZ01000005.1"/>
</dbReference>
<proteinExistence type="predicted"/>
<keyword evidence="3" id="KW-1185">Reference proteome</keyword>
<organism evidence="2 3">
    <name type="scientific">Nocardioides gansuensis</name>
    <dbReference type="NCBI Taxonomy" id="2138300"/>
    <lineage>
        <taxon>Bacteria</taxon>
        <taxon>Bacillati</taxon>
        <taxon>Actinomycetota</taxon>
        <taxon>Actinomycetes</taxon>
        <taxon>Propionibacteriales</taxon>
        <taxon>Nocardioidaceae</taxon>
        <taxon>Nocardioides</taxon>
    </lineage>
</organism>
<feature type="signal peptide" evidence="1">
    <location>
        <begin position="1"/>
        <end position="18"/>
    </location>
</feature>
<comment type="caution">
    <text evidence="2">The sequence shown here is derived from an EMBL/GenBank/DDBJ whole genome shotgun (WGS) entry which is preliminary data.</text>
</comment>
<feature type="chain" id="PRO_5039661733" description="Bacterial Ig-like domain-containing protein" evidence="1">
    <location>
        <begin position="19"/>
        <end position="247"/>
    </location>
</feature>
<gene>
    <name evidence="2" type="ORF">DDE18_12455</name>
</gene>